<evidence type="ECO:0000259" key="5">
    <source>
        <dbReference type="Pfam" id="PF07940"/>
    </source>
</evidence>
<evidence type="ECO:0000256" key="1">
    <source>
        <dbReference type="ARBA" id="ARBA00004418"/>
    </source>
</evidence>
<keyword evidence="4" id="KW-0456">Lyase</keyword>
<dbReference type="GO" id="GO:0042597">
    <property type="term" value="C:periplasmic space"/>
    <property type="evidence" value="ECO:0007669"/>
    <property type="project" value="UniProtKB-SubCell"/>
</dbReference>
<evidence type="ECO:0000313" key="7">
    <source>
        <dbReference type="EMBL" id="MBC3177844.1"/>
    </source>
</evidence>
<comment type="subcellular location">
    <subcellularLocation>
        <location evidence="1">Periplasm</location>
    </subcellularLocation>
</comment>
<feature type="domain" description="Heparinase II/III-like C-terminal" evidence="5">
    <location>
        <begin position="305"/>
        <end position="531"/>
    </location>
</feature>
<dbReference type="AlphaFoldDB" id="A0A7H0JXF2"/>
<dbReference type="SUPFAM" id="SSF48230">
    <property type="entry name" value="Chondroitin AC/alginate lyase"/>
    <property type="match status" value="1"/>
</dbReference>
<sequence>MQSFITPEELNKLPWPDPTGWFTIAQPKRSADDVMLRGWVIGNKAPIHFRKGMDWASPGERDRSWGFHLHSWEALDAALLGIGKHRDRDKLRWVLDIASDWAAFALHRDTPSSMSWYDMSLSLRMPRLARIMIYAAHLGFDDDVLKLSEIAQLHGSKILEPAAFNPRNNHGFYAAAATLDWANLLPFSEGQKQLKLLGHERMSTITATQFASDGGHREHSPQYHRMLLKSFEDGFNGGIVADSDIASTILKASNVLGWWVQPDGYFVQFGDSDHQTVDRMKLSAIDEHTQFIISNGAEGVPADSEMLVLPDSGYAIVRSPQPKAPGERILSSYLAFQAAFHSRAHKHADDLTFVWFEKGQEILCDSGRYGYVDLLPPESEDRLDGFYYGAPERQLMESTYAHNTVSVNGRNLDRRVRKPYGSALGKCYELDERFVLSGSVTHKDFIHERYLDLCPGKKLVVSDTVVPLSAPSNAVAWFNLNGDAELVNKESDSLVFELPNGAGLLRVKHNGRLVEPVKGQTSPLRGWRSYRERELVPQWNFGIRRTLGEVGTITTEFHLDEEGS</sequence>
<dbReference type="InterPro" id="IPR008929">
    <property type="entry name" value="Chondroitin_lyas"/>
</dbReference>
<dbReference type="PANTHER" id="PTHR39210:SF1">
    <property type="entry name" value="HEPARIN-SULFATE LYASE"/>
    <property type="match status" value="1"/>
</dbReference>
<dbReference type="InterPro" id="IPR012480">
    <property type="entry name" value="Hepar_II_III_C"/>
</dbReference>
<dbReference type="EMBL" id="CP061032">
    <property type="protein sequence ID" value="QNP89718.1"/>
    <property type="molecule type" value="Genomic_DNA"/>
</dbReference>
<dbReference type="Proteomes" id="UP000516235">
    <property type="component" value="Chromosome"/>
</dbReference>
<dbReference type="Gene3D" id="2.70.98.70">
    <property type="match status" value="1"/>
</dbReference>
<dbReference type="Gene3D" id="1.50.10.100">
    <property type="entry name" value="Chondroitin AC/alginate lyase"/>
    <property type="match status" value="1"/>
</dbReference>
<dbReference type="InterPro" id="IPR031680">
    <property type="entry name" value="Hepar_II_III_N"/>
</dbReference>
<evidence type="ECO:0000313" key="10">
    <source>
        <dbReference type="Proteomes" id="UP000642876"/>
    </source>
</evidence>
<dbReference type="GO" id="GO:0016829">
    <property type="term" value="F:lyase activity"/>
    <property type="evidence" value="ECO:0007669"/>
    <property type="project" value="UniProtKB-KW"/>
</dbReference>
<organism evidence="8 9">
    <name type="scientific">Corynebacterium lujinxingii</name>
    <dbReference type="NCBI Taxonomy" id="2763010"/>
    <lineage>
        <taxon>Bacteria</taxon>
        <taxon>Bacillati</taxon>
        <taxon>Actinomycetota</taxon>
        <taxon>Actinomycetes</taxon>
        <taxon>Mycobacteriales</taxon>
        <taxon>Corynebacteriaceae</taxon>
        <taxon>Corynebacterium</taxon>
    </lineage>
</organism>
<evidence type="ECO:0000256" key="3">
    <source>
        <dbReference type="ARBA" id="ARBA00022764"/>
    </source>
</evidence>
<evidence type="ECO:0000259" key="6">
    <source>
        <dbReference type="Pfam" id="PF16889"/>
    </source>
</evidence>
<dbReference type="Pfam" id="PF16889">
    <property type="entry name" value="Hepar_II_III_N"/>
    <property type="match status" value="1"/>
</dbReference>
<evidence type="ECO:0000313" key="8">
    <source>
        <dbReference type="EMBL" id="QNP89718.1"/>
    </source>
</evidence>
<keyword evidence="10" id="KW-1185">Reference proteome</keyword>
<evidence type="ECO:0000313" key="9">
    <source>
        <dbReference type="Proteomes" id="UP000516235"/>
    </source>
</evidence>
<dbReference type="Pfam" id="PF07940">
    <property type="entry name" value="Hepar_II_III_C"/>
    <property type="match status" value="1"/>
</dbReference>
<accession>A0A7H0JXF2</accession>
<dbReference type="EMBL" id="JACMYE010000001">
    <property type="protein sequence ID" value="MBC3177844.1"/>
    <property type="molecule type" value="Genomic_DNA"/>
</dbReference>
<name>A0A7H0JXF2_9CORY</name>
<keyword evidence="3" id="KW-0574">Periplasm</keyword>
<keyword evidence="2" id="KW-0732">Signal</keyword>
<gene>
    <name evidence="7" type="ORF">H7348_00725</name>
    <name evidence="8" type="ORF">IAU68_08475</name>
</gene>
<evidence type="ECO:0000256" key="2">
    <source>
        <dbReference type="ARBA" id="ARBA00022729"/>
    </source>
</evidence>
<reference evidence="9 10" key="1">
    <citation type="submission" date="2020-08" db="EMBL/GenBank/DDBJ databases">
        <title>novel species in genus Corynebacterium.</title>
        <authorList>
            <person name="Zhang G."/>
        </authorList>
    </citation>
    <scope>NUCLEOTIDE SEQUENCE [LARGE SCALE GENOMIC DNA]</scope>
    <source>
        <strain evidence="9 10">zg-917</strain>
        <strain evidence="8">Zg-917</strain>
    </source>
</reference>
<feature type="domain" description="Heparin-sulfate lyase N-terminal" evidence="6">
    <location>
        <begin position="31"/>
        <end position="232"/>
    </location>
</feature>
<dbReference type="Proteomes" id="UP000642876">
    <property type="component" value="Unassembled WGS sequence"/>
</dbReference>
<dbReference type="KEGG" id="cluj:IAU68_08475"/>
<evidence type="ECO:0000256" key="4">
    <source>
        <dbReference type="ARBA" id="ARBA00023239"/>
    </source>
</evidence>
<protein>
    <submittedName>
        <fullName evidence="8">Heparinase II/III family protein</fullName>
    </submittedName>
</protein>
<proteinExistence type="predicted"/>
<dbReference type="PANTHER" id="PTHR39210">
    <property type="entry name" value="HEPARIN-SULFATE LYASE"/>
    <property type="match status" value="1"/>
</dbReference>